<evidence type="ECO:0000256" key="5">
    <source>
        <dbReference type="ARBA" id="ARBA00022801"/>
    </source>
</evidence>
<organism evidence="10 11">
    <name type="scientific">Peromyscus maniculatus bairdii</name>
    <name type="common">Prairie deer mouse</name>
    <dbReference type="NCBI Taxonomy" id="230844"/>
    <lineage>
        <taxon>Eukaryota</taxon>
        <taxon>Metazoa</taxon>
        <taxon>Chordata</taxon>
        <taxon>Craniata</taxon>
        <taxon>Vertebrata</taxon>
        <taxon>Euteleostomi</taxon>
        <taxon>Mammalia</taxon>
        <taxon>Eutheria</taxon>
        <taxon>Euarchontoglires</taxon>
        <taxon>Glires</taxon>
        <taxon>Rodentia</taxon>
        <taxon>Myomorpha</taxon>
        <taxon>Muroidea</taxon>
        <taxon>Cricetidae</taxon>
        <taxon>Neotominae</taxon>
        <taxon>Peromyscus</taxon>
    </lineage>
</organism>
<dbReference type="PROSITE" id="PS51275">
    <property type="entry name" value="PEPTIDASE_C26_GGH"/>
    <property type="match status" value="1"/>
</dbReference>
<proteinExistence type="inferred from homology"/>
<feature type="active site" description="Proton donor" evidence="7">
    <location>
        <position position="230"/>
    </location>
</feature>
<feature type="signal peptide" evidence="9">
    <location>
        <begin position="1"/>
        <end position="22"/>
    </location>
</feature>
<dbReference type="Ensembl" id="ENSPEMT00000031492.2">
    <property type="protein sequence ID" value="ENSPEMP00000027086.2"/>
    <property type="gene ID" value="ENSPEMG00000022993.2"/>
</dbReference>
<feature type="active site" description="Nucleophile" evidence="7 8">
    <location>
        <position position="120"/>
    </location>
</feature>
<feature type="chain" id="PRO_5034382941" description="folate gamma-glutamyl hydrolase" evidence="9">
    <location>
        <begin position="23"/>
        <end position="304"/>
    </location>
</feature>
<evidence type="ECO:0000256" key="4">
    <source>
        <dbReference type="ARBA" id="ARBA00022729"/>
    </source>
</evidence>
<dbReference type="GO" id="GO:0046900">
    <property type="term" value="P:tetrahydrofolylpolyglutamate metabolic process"/>
    <property type="evidence" value="ECO:0007669"/>
    <property type="project" value="TreeGrafter"/>
</dbReference>
<evidence type="ECO:0000256" key="2">
    <source>
        <dbReference type="ARBA" id="ARBA00011083"/>
    </source>
</evidence>
<accession>A0A8C8U8G8</accession>
<evidence type="ECO:0000256" key="8">
    <source>
        <dbReference type="PROSITE-ProRule" id="PRU00607"/>
    </source>
</evidence>
<protein>
    <recommendedName>
        <fullName evidence="8">folate gamma-glutamyl hydrolase</fullName>
        <ecNumber evidence="8">3.4.19.9</ecNumber>
    </recommendedName>
</protein>
<evidence type="ECO:0000256" key="6">
    <source>
        <dbReference type="ARBA" id="ARBA00052581"/>
    </source>
</evidence>
<keyword evidence="3" id="KW-0964">Secreted</keyword>
<dbReference type="FunFam" id="3.40.50.880:FF:000024">
    <property type="entry name" value="Folate gamma-glutamyl hydrolase"/>
    <property type="match status" value="1"/>
</dbReference>
<dbReference type="InterPro" id="IPR029062">
    <property type="entry name" value="Class_I_gatase-like"/>
</dbReference>
<keyword evidence="5 8" id="KW-0378">Hydrolase</keyword>
<dbReference type="Proteomes" id="UP000694547">
    <property type="component" value="Chromosome 2"/>
</dbReference>
<dbReference type="GO" id="GO:0005773">
    <property type="term" value="C:vacuole"/>
    <property type="evidence" value="ECO:0007669"/>
    <property type="project" value="TreeGrafter"/>
</dbReference>
<dbReference type="GO" id="GO:0005615">
    <property type="term" value="C:extracellular space"/>
    <property type="evidence" value="ECO:0007669"/>
    <property type="project" value="Ensembl"/>
</dbReference>
<evidence type="ECO:0000313" key="10">
    <source>
        <dbReference type="Ensembl" id="ENSPEMP00000027086.2"/>
    </source>
</evidence>
<evidence type="ECO:0000256" key="1">
    <source>
        <dbReference type="ARBA" id="ARBA00004239"/>
    </source>
</evidence>
<keyword evidence="4 9" id="KW-0732">Signal</keyword>
<dbReference type="PROSITE" id="PS51273">
    <property type="entry name" value="GATASE_TYPE_1"/>
    <property type="match status" value="1"/>
</dbReference>
<dbReference type="PANTHER" id="PTHR11315">
    <property type="entry name" value="PROTEASE FAMILY C26 GAMMA-GLUTAMYL HYDROLASE"/>
    <property type="match status" value="1"/>
</dbReference>
<reference evidence="10 11" key="1">
    <citation type="submission" date="2018-10" db="EMBL/GenBank/DDBJ databases">
        <title>Improved assembly of the deer mouse Peromyscus maniculatus genome.</title>
        <authorList>
            <person name="Lassance J.-M."/>
            <person name="Hoekstra H.E."/>
        </authorList>
    </citation>
    <scope>NUCLEOTIDE SEQUENCE [LARGE SCALE GENOMIC DNA]</scope>
</reference>
<dbReference type="SUPFAM" id="SSF52317">
    <property type="entry name" value="Class I glutamine amidotransferase-like"/>
    <property type="match status" value="1"/>
</dbReference>
<dbReference type="PANTHER" id="PTHR11315:SF20">
    <property type="entry name" value="GAMMA-GLUTAMYL HYDROLASE"/>
    <property type="match status" value="1"/>
</dbReference>
<sequence length="304" mass="34470">MKGISTLALLTSIELCLCGGRGGILMQKCRTKEMIKLGKYYIASSYVKYIESAGARVVPIRLDLTHIEYAELFKSLNGVLFPGGSADIMHSDYSHVAKMFYSKAIESYDDGDYFPVWGTCLGFEQLVFLVSGQNLLTPTDTYSVPLPLNFTTDALQSRMFRNFPAELLVSLALEPLTANFHKWSLSVKNFTENYKLKKFFNILTTNTDGEIDFISSIEGYKYPIYGVQWHPEKAPYEWKDLTGISHAPNAVKTAFYLAEFFVSEARRNNHYFASELEETASLIYQVNPVFTGNISSFQQCYMFN</sequence>
<evidence type="ECO:0000313" key="11">
    <source>
        <dbReference type="Proteomes" id="UP000694547"/>
    </source>
</evidence>
<feature type="active site" evidence="8">
    <location>
        <position position="230"/>
    </location>
</feature>
<reference evidence="10" key="3">
    <citation type="submission" date="2025-09" db="UniProtKB">
        <authorList>
            <consortium name="Ensembl"/>
        </authorList>
    </citation>
    <scope>IDENTIFICATION</scope>
</reference>
<name>A0A8C8U8G8_PERMB</name>
<dbReference type="GeneTree" id="ENSGT00490000043388"/>
<dbReference type="AlphaFoldDB" id="A0A8C8U8G8"/>
<evidence type="ECO:0000256" key="9">
    <source>
        <dbReference type="SAM" id="SignalP"/>
    </source>
</evidence>
<dbReference type="EC" id="3.4.19.9" evidence="8"/>
<dbReference type="InterPro" id="IPR011697">
    <property type="entry name" value="Peptidase_C26"/>
</dbReference>
<dbReference type="GO" id="GO:0034722">
    <property type="term" value="F:gamma-glutamyl-peptidase activity"/>
    <property type="evidence" value="ECO:0007669"/>
    <property type="project" value="UniProtKB-UniRule"/>
</dbReference>
<dbReference type="Pfam" id="PF07722">
    <property type="entry name" value="Peptidase_C26"/>
    <property type="match status" value="1"/>
</dbReference>
<dbReference type="InterPro" id="IPR015527">
    <property type="entry name" value="Pept_C26_g-glut_hydrolase"/>
</dbReference>
<comment type="catalytic activity">
    <reaction evidence="6">
        <text>(6S)-5,6,7,8-tetrahydrofolyl-(gamma-L-Glu)(n) + (n-1) H2O = (6S)-5,6,7,8-tetrahydrofolate + (n-1) L-glutamate</text>
        <dbReference type="Rhea" id="RHEA:56784"/>
        <dbReference type="Rhea" id="RHEA-COMP:14738"/>
        <dbReference type="ChEBI" id="CHEBI:15377"/>
        <dbReference type="ChEBI" id="CHEBI:29985"/>
        <dbReference type="ChEBI" id="CHEBI:57453"/>
        <dbReference type="ChEBI" id="CHEBI:141005"/>
        <dbReference type="EC" id="3.4.19.9"/>
    </reaction>
    <physiologicalReaction direction="left-to-right" evidence="6">
        <dbReference type="Rhea" id="RHEA:56785"/>
    </physiologicalReaction>
</comment>
<keyword evidence="11" id="KW-1185">Reference proteome</keyword>
<comment type="similarity">
    <text evidence="2">Belongs to the peptidase C26 family.</text>
</comment>
<evidence type="ECO:0000256" key="7">
    <source>
        <dbReference type="PIRSR" id="PIRSR615527-1"/>
    </source>
</evidence>
<comment type="subcellular location">
    <subcellularLocation>
        <location evidence="1">Secreted</location>
        <location evidence="1">Extracellular space</location>
    </subcellularLocation>
</comment>
<evidence type="ECO:0000256" key="3">
    <source>
        <dbReference type="ARBA" id="ARBA00022525"/>
    </source>
</evidence>
<reference evidence="10" key="2">
    <citation type="submission" date="2025-08" db="UniProtKB">
        <authorList>
            <consortium name="Ensembl"/>
        </authorList>
    </citation>
    <scope>IDENTIFICATION</scope>
</reference>
<dbReference type="Gene3D" id="3.40.50.880">
    <property type="match status" value="1"/>
</dbReference>